<dbReference type="RefSeq" id="WP_148984834.1">
    <property type="nucleotide sequence ID" value="NZ_JBNILK010000003.1"/>
</dbReference>
<dbReference type="Proteomes" id="UP000322997">
    <property type="component" value="Unassembled WGS sequence"/>
</dbReference>
<dbReference type="GO" id="GO:0016887">
    <property type="term" value="F:ATP hydrolysis activity"/>
    <property type="evidence" value="ECO:0007669"/>
    <property type="project" value="InterPro"/>
</dbReference>
<proteinExistence type="inferred from homology"/>
<evidence type="ECO:0000256" key="2">
    <source>
        <dbReference type="ARBA" id="ARBA00022448"/>
    </source>
</evidence>
<sequence length="302" mass="33625">MTLAIEVNAVSKTIKKREIISNVSMKVRAGEIYGFLGPNGAGKTTIMRMMLNLVKPTAGTISMSGEVVDGKSAYLKEIGSIIEYPVFYERLTVEENLVLHCRYMGIEMKDGVDRMLEKVGLKGAKDQLISELSLGMKQRLGIARAIIHQPRILILDEPINGLDPIGIREVRELLLMLKEQGMTILISSHIVSEIESIADTIGVIQEGRLISEVRMEELKEGSRSGYIIGVKDAGTASQILSEVGRVERVNDRTIIVFNSVLSRHELNRLLVVGGVEVERIERKESNLEDYFINLLKEGKRHA</sequence>
<evidence type="ECO:0000259" key="5">
    <source>
        <dbReference type="PROSITE" id="PS50893"/>
    </source>
</evidence>
<dbReference type="EMBL" id="VTEQ01000002">
    <property type="protein sequence ID" value="TYS54688.1"/>
    <property type="molecule type" value="Genomic_DNA"/>
</dbReference>
<feature type="domain" description="ABC transporter" evidence="5">
    <location>
        <begin position="5"/>
        <end position="231"/>
    </location>
</feature>
<dbReference type="PROSITE" id="PS50893">
    <property type="entry name" value="ABC_TRANSPORTER_2"/>
    <property type="match status" value="1"/>
</dbReference>
<evidence type="ECO:0000256" key="3">
    <source>
        <dbReference type="ARBA" id="ARBA00022741"/>
    </source>
</evidence>
<accession>A0A5D4RXY1</accession>
<keyword evidence="2" id="KW-0813">Transport</keyword>
<reference evidence="6 7" key="1">
    <citation type="submission" date="2019-08" db="EMBL/GenBank/DDBJ databases">
        <title>Bacillus genomes from the desert of Cuatro Cienegas, Coahuila.</title>
        <authorList>
            <person name="Olmedo-Alvarez G."/>
        </authorList>
    </citation>
    <scope>NUCLEOTIDE SEQUENCE [LARGE SCALE GENOMIC DNA]</scope>
    <source>
        <strain evidence="6 7">CH108_3D</strain>
    </source>
</reference>
<evidence type="ECO:0000313" key="7">
    <source>
        <dbReference type="Proteomes" id="UP000322997"/>
    </source>
</evidence>
<gene>
    <name evidence="6" type="ORF">FZC83_07000</name>
</gene>
<dbReference type="InterPro" id="IPR003439">
    <property type="entry name" value="ABC_transporter-like_ATP-bd"/>
</dbReference>
<dbReference type="InterPro" id="IPR017871">
    <property type="entry name" value="ABC_transporter-like_CS"/>
</dbReference>
<organism evidence="6 7">
    <name type="scientific">Rossellomorea marisflavi</name>
    <dbReference type="NCBI Taxonomy" id="189381"/>
    <lineage>
        <taxon>Bacteria</taxon>
        <taxon>Bacillati</taxon>
        <taxon>Bacillota</taxon>
        <taxon>Bacilli</taxon>
        <taxon>Bacillales</taxon>
        <taxon>Bacillaceae</taxon>
        <taxon>Rossellomorea</taxon>
    </lineage>
</organism>
<dbReference type="SUPFAM" id="SSF52540">
    <property type="entry name" value="P-loop containing nucleoside triphosphate hydrolases"/>
    <property type="match status" value="1"/>
</dbReference>
<comment type="similarity">
    <text evidence="1">Belongs to the ABC transporter superfamily.</text>
</comment>
<evidence type="ECO:0000256" key="1">
    <source>
        <dbReference type="ARBA" id="ARBA00005417"/>
    </source>
</evidence>
<evidence type="ECO:0000256" key="4">
    <source>
        <dbReference type="ARBA" id="ARBA00022840"/>
    </source>
</evidence>
<dbReference type="PANTHER" id="PTHR43335:SF8">
    <property type="entry name" value="ABC TRANSPORTER, ATP-BINDING PROTEIN"/>
    <property type="match status" value="1"/>
</dbReference>
<dbReference type="InterPro" id="IPR027417">
    <property type="entry name" value="P-loop_NTPase"/>
</dbReference>
<protein>
    <submittedName>
        <fullName evidence="6">ATP-binding cassette domain-containing protein</fullName>
    </submittedName>
</protein>
<dbReference type="AlphaFoldDB" id="A0A5D4RXY1"/>
<dbReference type="GO" id="GO:0005524">
    <property type="term" value="F:ATP binding"/>
    <property type="evidence" value="ECO:0007669"/>
    <property type="project" value="UniProtKB-KW"/>
</dbReference>
<dbReference type="PANTHER" id="PTHR43335">
    <property type="entry name" value="ABC TRANSPORTER, ATP-BINDING PROTEIN"/>
    <property type="match status" value="1"/>
</dbReference>
<dbReference type="Gene3D" id="3.40.50.300">
    <property type="entry name" value="P-loop containing nucleotide triphosphate hydrolases"/>
    <property type="match status" value="1"/>
</dbReference>
<dbReference type="SMART" id="SM00382">
    <property type="entry name" value="AAA"/>
    <property type="match status" value="1"/>
</dbReference>
<dbReference type="InterPro" id="IPR003593">
    <property type="entry name" value="AAA+_ATPase"/>
</dbReference>
<name>A0A5D4RXY1_9BACI</name>
<evidence type="ECO:0000313" key="6">
    <source>
        <dbReference type="EMBL" id="TYS54688.1"/>
    </source>
</evidence>
<dbReference type="Pfam" id="PF00005">
    <property type="entry name" value="ABC_tran"/>
    <property type="match status" value="1"/>
</dbReference>
<keyword evidence="3" id="KW-0547">Nucleotide-binding</keyword>
<keyword evidence="4 6" id="KW-0067">ATP-binding</keyword>
<comment type="caution">
    <text evidence="6">The sequence shown here is derived from an EMBL/GenBank/DDBJ whole genome shotgun (WGS) entry which is preliminary data.</text>
</comment>
<dbReference type="PROSITE" id="PS00211">
    <property type="entry name" value="ABC_TRANSPORTER_1"/>
    <property type="match status" value="1"/>
</dbReference>